<dbReference type="CDD" id="cd02440">
    <property type="entry name" value="AdoMet_MTases"/>
    <property type="match status" value="1"/>
</dbReference>
<dbReference type="InterPro" id="IPR029063">
    <property type="entry name" value="SAM-dependent_MTases_sf"/>
</dbReference>
<dbReference type="Pfam" id="PF08242">
    <property type="entry name" value="Methyltransf_12"/>
    <property type="match status" value="1"/>
</dbReference>
<organism evidence="2">
    <name type="scientific">Desulfatirhabdium butyrativorans</name>
    <dbReference type="NCBI Taxonomy" id="340467"/>
    <lineage>
        <taxon>Bacteria</taxon>
        <taxon>Pseudomonadati</taxon>
        <taxon>Thermodesulfobacteriota</taxon>
        <taxon>Desulfobacteria</taxon>
        <taxon>Desulfobacterales</taxon>
        <taxon>Desulfatirhabdiaceae</taxon>
        <taxon>Desulfatirhabdium</taxon>
    </lineage>
</organism>
<sequence>MPTEAVSEFDCFADNYRLIHSENVRISGVDSAYFARHKLEQIRREEGEPIVDFLDFGCGDGMLATFFGELFPGSRYTGFDISPESIRVASCRNLCGCRFVTGEPFGRLPFEPESFDVVLVSCVFHHIPACQWPETIERLAPLLRPSGRLYIFEHNPLNPVTRYIVSTCVFDRNAVLVWPKSIIRLLKAGGLTPRSERYVLFFPRIRPFLPLLSLEPRLGWLPMGAQYYIRAERSQSLHT</sequence>
<protein>
    <submittedName>
        <fullName evidence="2">Class I SAM-dependent methyltransferase</fullName>
    </submittedName>
</protein>
<dbReference type="GO" id="GO:0032259">
    <property type="term" value="P:methylation"/>
    <property type="evidence" value="ECO:0007669"/>
    <property type="project" value="UniProtKB-KW"/>
</dbReference>
<keyword evidence="2" id="KW-0489">Methyltransferase</keyword>
<dbReference type="EMBL" id="DSUH01000161">
    <property type="protein sequence ID" value="HGU32557.1"/>
    <property type="molecule type" value="Genomic_DNA"/>
</dbReference>
<reference evidence="2" key="1">
    <citation type="journal article" date="2020" name="mSystems">
        <title>Genome- and Community-Level Interaction Insights into Carbon Utilization and Element Cycling Functions of Hydrothermarchaeota in Hydrothermal Sediment.</title>
        <authorList>
            <person name="Zhou Z."/>
            <person name="Liu Y."/>
            <person name="Xu W."/>
            <person name="Pan J."/>
            <person name="Luo Z.H."/>
            <person name="Li M."/>
        </authorList>
    </citation>
    <scope>NUCLEOTIDE SEQUENCE [LARGE SCALE GENOMIC DNA]</scope>
    <source>
        <strain evidence="2">SpSt-477</strain>
    </source>
</reference>
<dbReference type="Gene3D" id="3.40.50.150">
    <property type="entry name" value="Vaccinia Virus protein VP39"/>
    <property type="match status" value="1"/>
</dbReference>
<dbReference type="PANTHER" id="PTHR43464:SF23">
    <property type="entry name" value="JUVENILE HORMONE ACID O-METHYLTRANSFERASE"/>
    <property type="match status" value="1"/>
</dbReference>
<name>A0A7C4RSG5_9BACT</name>
<dbReference type="GO" id="GO:0010420">
    <property type="term" value="F:polyprenyldihydroxybenzoate methyltransferase activity"/>
    <property type="evidence" value="ECO:0007669"/>
    <property type="project" value="TreeGrafter"/>
</dbReference>
<keyword evidence="2" id="KW-0808">Transferase</keyword>
<dbReference type="PANTHER" id="PTHR43464">
    <property type="entry name" value="METHYLTRANSFERASE"/>
    <property type="match status" value="1"/>
</dbReference>
<dbReference type="InterPro" id="IPR013217">
    <property type="entry name" value="Methyltransf_12"/>
</dbReference>
<dbReference type="AlphaFoldDB" id="A0A7C4RSG5"/>
<dbReference type="SUPFAM" id="SSF53335">
    <property type="entry name" value="S-adenosyl-L-methionine-dependent methyltransferases"/>
    <property type="match status" value="1"/>
</dbReference>
<gene>
    <name evidence="2" type="ORF">ENS29_06860</name>
</gene>
<evidence type="ECO:0000313" key="2">
    <source>
        <dbReference type="EMBL" id="HGU32557.1"/>
    </source>
</evidence>
<feature type="domain" description="Methyltransferase type 12" evidence="1">
    <location>
        <begin position="54"/>
        <end position="149"/>
    </location>
</feature>
<comment type="caution">
    <text evidence="2">The sequence shown here is derived from an EMBL/GenBank/DDBJ whole genome shotgun (WGS) entry which is preliminary data.</text>
</comment>
<accession>A0A7C4RSG5</accession>
<proteinExistence type="predicted"/>
<evidence type="ECO:0000259" key="1">
    <source>
        <dbReference type="Pfam" id="PF08242"/>
    </source>
</evidence>